<name>A0A368NCH4_9EURY</name>
<dbReference type="InterPro" id="IPR051268">
    <property type="entry name" value="Type-I_R_enzyme_R_subunit"/>
</dbReference>
<evidence type="ECO:0000256" key="6">
    <source>
        <dbReference type="ARBA" id="ARBA00022747"/>
    </source>
</evidence>
<organism evidence="12 13">
    <name type="scientific">Haloplanus salinus</name>
    <dbReference type="NCBI Taxonomy" id="1126245"/>
    <lineage>
        <taxon>Archaea</taxon>
        <taxon>Methanobacteriati</taxon>
        <taxon>Methanobacteriota</taxon>
        <taxon>Stenosarchaea group</taxon>
        <taxon>Halobacteria</taxon>
        <taxon>Halobacteriales</taxon>
        <taxon>Haloferacaceae</taxon>
        <taxon>Haloplanus</taxon>
    </lineage>
</organism>
<keyword evidence="10" id="KW-0238">DNA-binding</keyword>
<dbReference type="Pfam" id="PF04313">
    <property type="entry name" value="HSDR_N"/>
    <property type="match status" value="1"/>
</dbReference>
<dbReference type="Gene3D" id="3.90.1570.50">
    <property type="match status" value="1"/>
</dbReference>
<dbReference type="EC" id="3.1.21.3" evidence="3"/>
<dbReference type="InterPro" id="IPR007409">
    <property type="entry name" value="Restrct_endonuc_type1_HsdR_N"/>
</dbReference>
<dbReference type="Gene3D" id="3.40.50.300">
    <property type="entry name" value="P-loop containing nucleotide triphosphate hydrolases"/>
    <property type="match status" value="2"/>
</dbReference>
<dbReference type="GO" id="GO:0120545">
    <property type="term" value="F:nucleic acid conformation isomerase activity"/>
    <property type="evidence" value="ECO:0007669"/>
    <property type="project" value="UniProtKB-ARBA"/>
</dbReference>
<dbReference type="Pfam" id="PF22679">
    <property type="entry name" value="T1R_D3-like"/>
    <property type="match status" value="1"/>
</dbReference>
<protein>
    <recommendedName>
        <fullName evidence="3">type I site-specific deoxyribonuclease</fullName>
        <ecNumber evidence="3">3.1.21.3</ecNumber>
    </recommendedName>
</protein>
<dbReference type="GO" id="GO:0009307">
    <property type="term" value="P:DNA restriction-modification system"/>
    <property type="evidence" value="ECO:0007669"/>
    <property type="project" value="UniProtKB-KW"/>
</dbReference>
<evidence type="ECO:0000256" key="5">
    <source>
        <dbReference type="ARBA" id="ARBA00022741"/>
    </source>
</evidence>
<evidence type="ECO:0000256" key="8">
    <source>
        <dbReference type="ARBA" id="ARBA00022801"/>
    </source>
</evidence>
<evidence type="ECO:0000256" key="2">
    <source>
        <dbReference type="ARBA" id="ARBA00008598"/>
    </source>
</evidence>
<dbReference type="Proteomes" id="UP000252189">
    <property type="component" value="Unassembled WGS sequence"/>
</dbReference>
<dbReference type="InterPro" id="IPR014001">
    <property type="entry name" value="Helicase_ATP-bd"/>
</dbReference>
<keyword evidence="5" id="KW-0547">Nucleotide-binding</keyword>
<dbReference type="GO" id="GO:0009035">
    <property type="term" value="F:type I site-specific deoxyribonuclease activity"/>
    <property type="evidence" value="ECO:0007669"/>
    <property type="project" value="UniProtKB-EC"/>
</dbReference>
<dbReference type="Pfam" id="PF18766">
    <property type="entry name" value="SWI2_SNF2"/>
    <property type="match status" value="1"/>
</dbReference>
<comment type="similarity">
    <text evidence="2">Belongs to the HsdR family.</text>
</comment>
<keyword evidence="8" id="KW-0378">Hydrolase</keyword>
<comment type="catalytic activity">
    <reaction evidence="1">
        <text>Endonucleolytic cleavage of DNA to give random double-stranded fragments with terminal 5'-phosphates, ATP is simultaneously hydrolyzed.</text>
        <dbReference type="EC" id="3.1.21.3"/>
    </reaction>
</comment>
<dbReference type="CDD" id="cd22332">
    <property type="entry name" value="HsdR_N"/>
    <property type="match status" value="1"/>
</dbReference>
<dbReference type="PROSITE" id="PS51192">
    <property type="entry name" value="HELICASE_ATP_BIND_1"/>
    <property type="match status" value="1"/>
</dbReference>
<keyword evidence="6" id="KW-0680">Restriction system</keyword>
<evidence type="ECO:0000313" key="12">
    <source>
        <dbReference type="EMBL" id="RCU47009.1"/>
    </source>
</evidence>
<sequence>MSMNEMELSERPALQAFQDIGYSYKHGSELGPNSEDPERESLSDVVLRGRLEQKLREFNPSMPDEAIEDAISQLLGYNSTRLLKNNKNFHESLVNGIQVEYEVNGEPRGDFVDVFNFDEPRQNDFLVVNQFRVQIGDGPERRPDVVVFVNGLPIGVLEMKDPTNPQASMGNAYKQVTDRYVNDITELFHYNELIGILDMNNARLGCLSAGWEWFSPWRYIDEEKDATGELPPSEVLIRGAFDKERVLDLIKNFVVYSDSDGKLSKKLAAYHQFYAVNSAVNSSKEVVPDPDQSRIGLVWHTQGSGKSLSMVFYAKKIKQESSMKNPTLVFLTDRNDLDDQLYTEFRKHGLDAEWADSDNRVELRDRLDREAGGIVFATIQKFQTTDDEVQYPEVNDRDNVIVVADEAHRTQYSTLAENVRDGLPNASHLGFTATPIQKEDRSTINTFGGYVSQYTIKESEKDGSTVPIYYESRLAKLQVNDPEIEDRFNELMESKSDDLKQEMKRKWTQLRRVIENSEERTEMIADDIVEHFNDREIEGKGMVVAISRQAAVNLSRKIRDNPDAPETRVVISGQEDFIEDPISNEKLKRRFKDPDDSFDIAVVCDKWLTGFDAPHLHTLYVDKPMKNHNLLQAIGRVNRVYKDKPGGLVVDYIGISERLKEALDKYTSEIREDAMLDIEEAVKVMREKHQEVANFFSEVDYSNWPQLGQMERQRLLYKAQNEVLITEKREQDFRESMKGLKKAHSLVSPNSAASEIRADLAFFEAVLGAINSIDNSGNPDEVEELDSAMKELVAEGVGIEDLVEVTGFDKWEKEKPVLSDEFLQDVEEVEFENLQVKMLRQLLENEISTRKKGNLAKYESFEEELEETIDQYNEGFLSTQQVIDELRDYADEIQESDDRQDELGLSDEELAFFDAISSNTDTEIEEEKLKSIAQELKQNLKDRVELDWTNRDKIRAEIKTEVKAVLRNNGLSLYKHEDLVEPIVAQAEAFYGGAAA</sequence>
<gene>
    <name evidence="12" type="ORF">DU504_06640</name>
</gene>
<evidence type="ECO:0000256" key="4">
    <source>
        <dbReference type="ARBA" id="ARBA00022722"/>
    </source>
</evidence>
<keyword evidence="9" id="KW-0067">ATP-binding</keyword>
<dbReference type="GO" id="GO:0005524">
    <property type="term" value="F:ATP binding"/>
    <property type="evidence" value="ECO:0007669"/>
    <property type="project" value="UniProtKB-KW"/>
</dbReference>
<dbReference type="PANTHER" id="PTHR30195">
    <property type="entry name" value="TYPE I SITE-SPECIFIC DEOXYRIBONUCLEASE PROTEIN SUBUNIT M AND R"/>
    <property type="match status" value="1"/>
</dbReference>
<evidence type="ECO:0000256" key="9">
    <source>
        <dbReference type="ARBA" id="ARBA00022840"/>
    </source>
</evidence>
<dbReference type="EMBL" id="QPHM01000001">
    <property type="protein sequence ID" value="RCU47009.1"/>
    <property type="molecule type" value="Genomic_DNA"/>
</dbReference>
<dbReference type="Pfam" id="PF11867">
    <property type="entry name" value="T1RH-like_C"/>
    <property type="match status" value="1"/>
</dbReference>
<evidence type="ECO:0000256" key="10">
    <source>
        <dbReference type="ARBA" id="ARBA00023125"/>
    </source>
</evidence>
<dbReference type="AlphaFoldDB" id="A0A368NCH4"/>
<dbReference type="InterPro" id="IPR021810">
    <property type="entry name" value="T1RH-like_C"/>
</dbReference>
<reference evidence="12 13" key="1">
    <citation type="submission" date="2018-07" db="EMBL/GenBank/DDBJ databases">
        <title>Genome sequences of Haloplanus salinus JCM 18368T.</title>
        <authorList>
            <person name="Kim Y.B."/>
            <person name="Roh S.W."/>
        </authorList>
    </citation>
    <scope>NUCLEOTIDE SEQUENCE [LARGE SCALE GENOMIC DNA]</scope>
    <source>
        <strain evidence="12 13">JCM 18368</strain>
    </source>
</reference>
<dbReference type="PANTHER" id="PTHR30195:SF15">
    <property type="entry name" value="TYPE I RESTRICTION ENZYME HINDI ENDONUCLEASE SUBUNIT"/>
    <property type="match status" value="1"/>
</dbReference>
<keyword evidence="13" id="KW-1185">Reference proteome</keyword>
<comment type="caution">
    <text evidence="12">The sequence shown here is derived from an EMBL/GenBank/DDBJ whole genome shotgun (WGS) entry which is preliminary data.</text>
</comment>
<proteinExistence type="inferred from homology"/>
<evidence type="ECO:0000256" key="7">
    <source>
        <dbReference type="ARBA" id="ARBA00022759"/>
    </source>
</evidence>
<dbReference type="CDD" id="cd18030">
    <property type="entry name" value="DEXHc_RE_I_HsdR"/>
    <property type="match status" value="1"/>
</dbReference>
<evidence type="ECO:0000259" key="11">
    <source>
        <dbReference type="PROSITE" id="PS51192"/>
    </source>
</evidence>
<accession>A0A368NCH4</accession>
<dbReference type="CDD" id="cd18800">
    <property type="entry name" value="SF2_C_EcoR124I-like"/>
    <property type="match status" value="1"/>
</dbReference>
<dbReference type="SMART" id="SM00487">
    <property type="entry name" value="DEXDc"/>
    <property type="match status" value="1"/>
</dbReference>
<evidence type="ECO:0000256" key="3">
    <source>
        <dbReference type="ARBA" id="ARBA00012654"/>
    </source>
</evidence>
<evidence type="ECO:0000313" key="13">
    <source>
        <dbReference type="Proteomes" id="UP000252189"/>
    </source>
</evidence>
<dbReference type="SUPFAM" id="SSF52540">
    <property type="entry name" value="P-loop containing nucleoside triphosphate hydrolases"/>
    <property type="match status" value="2"/>
</dbReference>
<dbReference type="InterPro" id="IPR040980">
    <property type="entry name" value="SWI2_SNF2"/>
</dbReference>
<feature type="domain" description="Helicase ATP-binding" evidence="11">
    <location>
        <begin position="287"/>
        <end position="453"/>
    </location>
</feature>
<dbReference type="NCBIfam" id="TIGR00348">
    <property type="entry name" value="hsdR"/>
    <property type="match status" value="1"/>
</dbReference>
<dbReference type="InterPro" id="IPR004473">
    <property type="entry name" value="Restrct_endonuc_typeI_HsdR"/>
</dbReference>
<keyword evidence="4" id="KW-0540">Nuclease</keyword>
<dbReference type="GO" id="GO:0003677">
    <property type="term" value="F:DNA binding"/>
    <property type="evidence" value="ECO:0007669"/>
    <property type="project" value="UniProtKB-KW"/>
</dbReference>
<keyword evidence="7 12" id="KW-0255">Endonuclease</keyword>
<dbReference type="InterPro" id="IPR027417">
    <property type="entry name" value="P-loop_NTPase"/>
</dbReference>
<dbReference type="InterPro" id="IPR055180">
    <property type="entry name" value="HsdR_RecA-like_helicase_dom_2"/>
</dbReference>
<evidence type="ECO:0000256" key="1">
    <source>
        <dbReference type="ARBA" id="ARBA00000851"/>
    </source>
</evidence>